<sequence>MPRVKPQISMDDKFIEDPELEKLLEERQGAKGAASVANKEYRGLDEQAQARVMALDLTETVRCGRFLLSKKTISPKEVSFETAESTRARIQLAEAKE</sequence>
<gene>
    <name evidence="1" type="ORF">LCGC14_2702050</name>
</gene>
<reference evidence="1" key="1">
    <citation type="journal article" date="2015" name="Nature">
        <title>Complex archaea that bridge the gap between prokaryotes and eukaryotes.</title>
        <authorList>
            <person name="Spang A."/>
            <person name="Saw J.H."/>
            <person name="Jorgensen S.L."/>
            <person name="Zaremba-Niedzwiedzka K."/>
            <person name="Martijn J."/>
            <person name="Lind A.E."/>
            <person name="van Eijk R."/>
            <person name="Schleper C."/>
            <person name="Guy L."/>
            <person name="Ettema T.J."/>
        </authorList>
    </citation>
    <scope>NUCLEOTIDE SEQUENCE</scope>
</reference>
<name>A0A0F9C7D3_9ZZZZ</name>
<evidence type="ECO:0000313" key="1">
    <source>
        <dbReference type="EMBL" id="KKK92526.1"/>
    </source>
</evidence>
<protein>
    <submittedName>
        <fullName evidence="1">Uncharacterized protein</fullName>
    </submittedName>
</protein>
<dbReference type="EMBL" id="LAZR01048174">
    <property type="protein sequence ID" value="KKK92526.1"/>
    <property type="molecule type" value="Genomic_DNA"/>
</dbReference>
<comment type="caution">
    <text evidence="1">The sequence shown here is derived from an EMBL/GenBank/DDBJ whole genome shotgun (WGS) entry which is preliminary data.</text>
</comment>
<proteinExistence type="predicted"/>
<organism evidence="1">
    <name type="scientific">marine sediment metagenome</name>
    <dbReference type="NCBI Taxonomy" id="412755"/>
    <lineage>
        <taxon>unclassified sequences</taxon>
        <taxon>metagenomes</taxon>
        <taxon>ecological metagenomes</taxon>
    </lineage>
</organism>
<accession>A0A0F9C7D3</accession>
<dbReference type="AlphaFoldDB" id="A0A0F9C7D3"/>